<protein>
    <recommendedName>
        <fullName evidence="2">Transglutaminase-like domain-containing protein</fullName>
    </recommendedName>
</protein>
<feature type="compositionally biased region" description="Polar residues" evidence="1">
    <location>
        <begin position="61"/>
        <end position="83"/>
    </location>
</feature>
<dbReference type="AlphaFoldDB" id="A0A6A6ZBZ2"/>
<evidence type="ECO:0000313" key="3">
    <source>
        <dbReference type="EMBL" id="KAF2817737.1"/>
    </source>
</evidence>
<feature type="compositionally biased region" description="Pro residues" evidence="1">
    <location>
        <begin position="176"/>
        <end position="187"/>
    </location>
</feature>
<dbReference type="PANTHER" id="PTHR46333:SF5">
    <property type="entry name" value="TRANSGLUTAMINASE-LIKE DOMAIN-CONTAINING PROTEIN"/>
    <property type="match status" value="1"/>
</dbReference>
<feature type="domain" description="Transglutaminase-like" evidence="2">
    <location>
        <begin position="383"/>
        <end position="456"/>
    </location>
</feature>
<gene>
    <name evidence="3 5" type="ORF">BDZ99DRAFT_565438</name>
</gene>
<evidence type="ECO:0000313" key="4">
    <source>
        <dbReference type="Proteomes" id="UP000504636"/>
    </source>
</evidence>
<dbReference type="InterPro" id="IPR052557">
    <property type="entry name" value="CAP/Cytokinesis_protein"/>
</dbReference>
<name>A0A6A6ZBZ2_9PEZI</name>
<evidence type="ECO:0000256" key="1">
    <source>
        <dbReference type="SAM" id="MobiDB-lite"/>
    </source>
</evidence>
<dbReference type="InterPro" id="IPR038765">
    <property type="entry name" value="Papain-like_cys_pep_sf"/>
</dbReference>
<dbReference type="SUPFAM" id="SSF54001">
    <property type="entry name" value="Cysteine proteinases"/>
    <property type="match status" value="1"/>
</dbReference>
<proteinExistence type="predicted"/>
<accession>A0A6A6ZBZ2</accession>
<feature type="compositionally biased region" description="Pro residues" evidence="1">
    <location>
        <begin position="221"/>
        <end position="234"/>
    </location>
</feature>
<reference evidence="3 5" key="1">
    <citation type="journal article" date="2020" name="Stud. Mycol.">
        <title>101 Dothideomycetes genomes: a test case for predicting lifestyles and emergence of pathogens.</title>
        <authorList>
            <person name="Haridas S."/>
            <person name="Albert R."/>
            <person name="Binder M."/>
            <person name="Bloem J."/>
            <person name="Labutti K."/>
            <person name="Salamov A."/>
            <person name="Andreopoulos B."/>
            <person name="Baker S."/>
            <person name="Barry K."/>
            <person name="Bills G."/>
            <person name="Bluhm B."/>
            <person name="Cannon C."/>
            <person name="Castanera R."/>
            <person name="Culley D."/>
            <person name="Daum C."/>
            <person name="Ezra D."/>
            <person name="Gonzalez J."/>
            <person name="Henrissat B."/>
            <person name="Kuo A."/>
            <person name="Liang C."/>
            <person name="Lipzen A."/>
            <person name="Lutzoni F."/>
            <person name="Magnuson J."/>
            <person name="Mondo S."/>
            <person name="Nolan M."/>
            <person name="Ohm R."/>
            <person name="Pangilinan J."/>
            <person name="Park H.-J."/>
            <person name="Ramirez L."/>
            <person name="Alfaro M."/>
            <person name="Sun H."/>
            <person name="Tritt A."/>
            <person name="Yoshinaga Y."/>
            <person name="Zwiers L.-H."/>
            <person name="Turgeon B."/>
            <person name="Goodwin S."/>
            <person name="Spatafora J."/>
            <person name="Crous P."/>
            <person name="Grigoriev I."/>
        </authorList>
    </citation>
    <scope>NUCLEOTIDE SEQUENCE</scope>
    <source>
        <strain evidence="3 5">CBS 304.34</strain>
    </source>
</reference>
<feature type="region of interest" description="Disordered" evidence="1">
    <location>
        <begin position="20"/>
        <end position="292"/>
    </location>
</feature>
<dbReference type="Gene3D" id="3.10.620.30">
    <property type="match status" value="1"/>
</dbReference>
<reference evidence="5" key="3">
    <citation type="submission" date="2025-04" db="UniProtKB">
        <authorList>
            <consortium name="RefSeq"/>
        </authorList>
    </citation>
    <scope>IDENTIFICATION</scope>
    <source>
        <strain evidence="5">CBS 304.34</strain>
    </source>
</reference>
<dbReference type="RefSeq" id="XP_033584701.1">
    <property type="nucleotide sequence ID" value="XM_033727475.1"/>
</dbReference>
<evidence type="ECO:0000259" key="2">
    <source>
        <dbReference type="SMART" id="SM00460"/>
    </source>
</evidence>
<dbReference type="Proteomes" id="UP000504636">
    <property type="component" value="Unplaced"/>
</dbReference>
<evidence type="ECO:0000313" key="5">
    <source>
        <dbReference type="RefSeq" id="XP_033584701.1"/>
    </source>
</evidence>
<dbReference type="EMBL" id="MU003692">
    <property type="protein sequence ID" value="KAF2817737.1"/>
    <property type="molecule type" value="Genomic_DNA"/>
</dbReference>
<dbReference type="GeneID" id="54468368"/>
<dbReference type="InterPro" id="IPR002931">
    <property type="entry name" value="Transglutaminase-like"/>
</dbReference>
<dbReference type="Pfam" id="PF01841">
    <property type="entry name" value="Transglut_core"/>
    <property type="match status" value="1"/>
</dbReference>
<dbReference type="OrthoDB" id="6129702at2759"/>
<reference evidence="5" key="2">
    <citation type="submission" date="2020-04" db="EMBL/GenBank/DDBJ databases">
        <authorList>
            <consortium name="NCBI Genome Project"/>
        </authorList>
    </citation>
    <scope>NUCLEOTIDE SEQUENCE</scope>
    <source>
        <strain evidence="5">CBS 304.34</strain>
    </source>
</reference>
<feature type="compositionally biased region" description="Polar residues" evidence="1">
    <location>
        <begin position="136"/>
        <end position="161"/>
    </location>
</feature>
<organism evidence="3">
    <name type="scientific">Mytilinidion resinicola</name>
    <dbReference type="NCBI Taxonomy" id="574789"/>
    <lineage>
        <taxon>Eukaryota</taxon>
        <taxon>Fungi</taxon>
        <taxon>Dikarya</taxon>
        <taxon>Ascomycota</taxon>
        <taxon>Pezizomycotina</taxon>
        <taxon>Dothideomycetes</taxon>
        <taxon>Pleosporomycetidae</taxon>
        <taxon>Mytilinidiales</taxon>
        <taxon>Mytilinidiaceae</taxon>
        <taxon>Mytilinidion</taxon>
    </lineage>
</organism>
<keyword evidence="4" id="KW-1185">Reference proteome</keyword>
<dbReference type="PANTHER" id="PTHR46333">
    <property type="entry name" value="CYTOKINESIS PROTEIN 3"/>
    <property type="match status" value="1"/>
</dbReference>
<dbReference type="GO" id="GO:0005737">
    <property type="term" value="C:cytoplasm"/>
    <property type="evidence" value="ECO:0007669"/>
    <property type="project" value="TreeGrafter"/>
</dbReference>
<sequence length="659" mass="70618">MADPSATPVSSIKSRIAALNLEKVHHPEPGAPPPYSYDHTAVKKSRPPPPPPSKRPLIEPRSQTTNNPPLQSYGTTSTRTIGNQPIYGNEEPPKKQQPALPPRLPPRTNSNVASQPPPPSLPPRKASEHSIRTKASVESISTIASSRSAVSVGSTRTSFSGASGGDGQQYRVKAPPYDPSKLPPLPPKKAKEEPTPTPSRTALKPTRSSPSVVEKTEPRAIQPPPTLPSRPPLPSRQSTTPNPRSASIAPPKRSALSFGLNKNLETPPPLPSSRPGPDSAGSPPPIPLSSRPNLAALQASKPKSTSSCLVCRDFSAPDAHAARFPRHTLPTHDLAWLATQLTSPFPSLTDKARALFTWLHHNIDYNVADFFSGNLKPSTPASTLSTGLAVCEGYAALFTALATHAGLESVVIGGHGKGFGHTALAPGAPIPPFSAGHAWNAVRIDGGEWKLVDCCWGAGNVGGGGNGQAYERNFKPQFFGMPNNEFGARHFPEDGGMQFRTDGRVLGWDEYMRDDAGERVQVYGDCFPEHGIGERSFEPAFRHIQSEAGSSERVRFQFSAACAHWENERCGKGKMYPMVLHVNGVGGGKADYVPFETDGRVWWVDVERRELGRAGQRVSVFAVTSLGGRDGRGVSVAEYKQKKGRVGMGFGGVCAWDLV</sequence>
<dbReference type="SMART" id="SM00460">
    <property type="entry name" value="TGc"/>
    <property type="match status" value="1"/>
</dbReference>